<proteinExistence type="predicted"/>
<keyword evidence="3" id="KW-1185">Reference proteome</keyword>
<gene>
    <name evidence="2" type="ORF">K1718_21875</name>
</gene>
<dbReference type="RefSeq" id="WP_209006670.1">
    <property type="nucleotide sequence ID" value="NZ_CP120863.1"/>
</dbReference>
<dbReference type="EMBL" id="CP120863">
    <property type="protein sequence ID" value="WFE88783.1"/>
    <property type="molecule type" value="Genomic_DNA"/>
</dbReference>
<dbReference type="Proteomes" id="UP001209803">
    <property type="component" value="Chromosome"/>
</dbReference>
<keyword evidence="1" id="KW-1133">Transmembrane helix</keyword>
<sequence length="76" mass="8752">MLGPVEHPWFDPLWRRILLVLFCGAWAGMEYYLGNITWVYIIGAITGYAAWAYLIGYKGPDDPSRKTRPRMDDNDG</sequence>
<evidence type="ECO:0008006" key="4">
    <source>
        <dbReference type="Google" id="ProtNLM"/>
    </source>
</evidence>
<evidence type="ECO:0000313" key="2">
    <source>
        <dbReference type="EMBL" id="WFE88783.1"/>
    </source>
</evidence>
<name>A0ABY8F017_9HYPH</name>
<organism evidence="2 3">
    <name type="scientific">Roseibium porphyridii</name>
    <dbReference type="NCBI Taxonomy" id="2866279"/>
    <lineage>
        <taxon>Bacteria</taxon>
        <taxon>Pseudomonadati</taxon>
        <taxon>Pseudomonadota</taxon>
        <taxon>Alphaproteobacteria</taxon>
        <taxon>Hyphomicrobiales</taxon>
        <taxon>Stappiaceae</taxon>
        <taxon>Roseibium</taxon>
    </lineage>
</organism>
<reference evidence="2 3" key="1">
    <citation type="submission" date="2023-03" db="EMBL/GenBank/DDBJ databases">
        <title>Roseibium porphyridii sp. nov. and Roseibium rhodosorbium sp. nov. isolated from marine algae, Porphyridium cruentum and Rhodosorus marinus, respectively.</title>
        <authorList>
            <person name="Lee M.W."/>
            <person name="Choi B.J."/>
            <person name="Lee J.K."/>
            <person name="Choi D.G."/>
            <person name="Baek J.H."/>
            <person name="Bayburt H."/>
            <person name="Kim J.M."/>
            <person name="Han D.M."/>
            <person name="Kim K.H."/>
            <person name="Jeon C.O."/>
        </authorList>
    </citation>
    <scope>NUCLEOTIDE SEQUENCE [LARGE SCALE GENOMIC DNA]</scope>
    <source>
        <strain evidence="2 3">KMA01</strain>
    </source>
</reference>
<evidence type="ECO:0000313" key="3">
    <source>
        <dbReference type="Proteomes" id="UP001209803"/>
    </source>
</evidence>
<protein>
    <recommendedName>
        <fullName evidence="4">DUF3329 domain-containing protein</fullName>
    </recommendedName>
</protein>
<feature type="transmembrane region" description="Helical" evidence="1">
    <location>
        <begin position="38"/>
        <end position="56"/>
    </location>
</feature>
<keyword evidence="1" id="KW-0812">Transmembrane</keyword>
<accession>A0ABY8F017</accession>
<keyword evidence="1" id="KW-0472">Membrane</keyword>
<evidence type="ECO:0000256" key="1">
    <source>
        <dbReference type="SAM" id="Phobius"/>
    </source>
</evidence>